<evidence type="ECO:0000313" key="5">
    <source>
        <dbReference type="Proteomes" id="UP000616608"/>
    </source>
</evidence>
<evidence type="ECO:0000256" key="1">
    <source>
        <dbReference type="ARBA" id="ARBA00008950"/>
    </source>
</evidence>
<dbReference type="SUPFAM" id="SSF56300">
    <property type="entry name" value="Metallo-dependent phosphatases"/>
    <property type="match status" value="1"/>
</dbReference>
<comment type="similarity">
    <text evidence="1 2">Belongs to the metallophosphoesterase superfamily. YfcE family.</text>
</comment>
<dbReference type="AlphaFoldDB" id="A0A917G869"/>
<dbReference type="Gene3D" id="3.60.21.10">
    <property type="match status" value="1"/>
</dbReference>
<keyword evidence="5" id="KW-1185">Reference proteome</keyword>
<sequence length="154" mass="17273">MTLIVMSDSHRSAAVIEQVKAKHPQATYIHCGDSELPFDHEALIGITIVKGNCDVDPHYSLEQVLLYEGQKVLIVHGHQHHVNQSPLSLVYRAQEVGASLVCFGHTHCAGFEQYDNVTLLNPGSLVKSRNELPEGYAIVEWRHQQWQVTIMPLL</sequence>
<dbReference type="InterPro" id="IPR024654">
    <property type="entry name" value="Calcineurin-like_PHP_lpxH"/>
</dbReference>
<evidence type="ECO:0000256" key="2">
    <source>
        <dbReference type="RuleBase" id="RU362039"/>
    </source>
</evidence>
<reference evidence="4" key="1">
    <citation type="journal article" date="2014" name="Int. J. Syst. Evol. Microbiol.">
        <title>Complete genome sequence of Corynebacterium casei LMG S-19264T (=DSM 44701T), isolated from a smear-ripened cheese.</title>
        <authorList>
            <consortium name="US DOE Joint Genome Institute (JGI-PGF)"/>
            <person name="Walter F."/>
            <person name="Albersmeier A."/>
            <person name="Kalinowski J."/>
            <person name="Ruckert C."/>
        </authorList>
    </citation>
    <scope>NUCLEOTIDE SEQUENCE</scope>
    <source>
        <strain evidence="4">CGMCC 1.15760</strain>
    </source>
</reference>
<evidence type="ECO:0000313" key="4">
    <source>
        <dbReference type="EMBL" id="GGG27990.1"/>
    </source>
</evidence>
<accession>A0A917G869</accession>
<keyword evidence="2" id="KW-0479">Metal-binding</keyword>
<organism evidence="4 5">
    <name type="scientific">Lysinibacillus alkalisoli</name>
    <dbReference type="NCBI Taxonomy" id="1911548"/>
    <lineage>
        <taxon>Bacteria</taxon>
        <taxon>Bacillati</taxon>
        <taxon>Bacillota</taxon>
        <taxon>Bacilli</taxon>
        <taxon>Bacillales</taxon>
        <taxon>Bacillaceae</taxon>
        <taxon>Lysinibacillus</taxon>
    </lineage>
</organism>
<feature type="domain" description="Calcineurin-like phosphoesterase" evidence="3">
    <location>
        <begin position="1"/>
        <end position="141"/>
    </location>
</feature>
<name>A0A917G869_9BACI</name>
<reference evidence="4" key="2">
    <citation type="submission" date="2020-09" db="EMBL/GenBank/DDBJ databases">
        <authorList>
            <person name="Sun Q."/>
            <person name="Zhou Y."/>
        </authorList>
    </citation>
    <scope>NUCLEOTIDE SEQUENCE</scope>
    <source>
        <strain evidence="4">CGMCC 1.15760</strain>
    </source>
</reference>
<dbReference type="GO" id="GO:0016787">
    <property type="term" value="F:hydrolase activity"/>
    <property type="evidence" value="ECO:0007669"/>
    <property type="project" value="UniProtKB-UniRule"/>
</dbReference>
<comment type="caution">
    <text evidence="4">The sequence shown here is derived from an EMBL/GenBank/DDBJ whole genome shotgun (WGS) entry which is preliminary data.</text>
</comment>
<dbReference type="InterPro" id="IPR000979">
    <property type="entry name" value="Phosphodiesterase_MJ0936/Vps29"/>
</dbReference>
<dbReference type="PANTHER" id="PTHR11124">
    <property type="entry name" value="VACUOLAR SORTING PROTEIN VPS29"/>
    <property type="match status" value="1"/>
</dbReference>
<dbReference type="InterPro" id="IPR029052">
    <property type="entry name" value="Metallo-depent_PP-like"/>
</dbReference>
<dbReference type="GO" id="GO:0046872">
    <property type="term" value="F:metal ion binding"/>
    <property type="evidence" value="ECO:0007669"/>
    <property type="project" value="UniProtKB-KW"/>
</dbReference>
<dbReference type="Proteomes" id="UP000616608">
    <property type="component" value="Unassembled WGS sequence"/>
</dbReference>
<dbReference type="NCBIfam" id="TIGR00040">
    <property type="entry name" value="yfcE"/>
    <property type="match status" value="1"/>
</dbReference>
<dbReference type="RefSeq" id="WP_188615226.1">
    <property type="nucleotide sequence ID" value="NZ_BMJT01000007.1"/>
</dbReference>
<dbReference type="Pfam" id="PF12850">
    <property type="entry name" value="Metallophos_2"/>
    <property type="match status" value="1"/>
</dbReference>
<evidence type="ECO:0000259" key="3">
    <source>
        <dbReference type="Pfam" id="PF12850"/>
    </source>
</evidence>
<comment type="cofactor">
    <cofactor evidence="2">
        <name>a divalent metal cation</name>
        <dbReference type="ChEBI" id="CHEBI:60240"/>
    </cofactor>
</comment>
<protein>
    <recommendedName>
        <fullName evidence="2">Phosphoesterase</fullName>
        <ecNumber evidence="2">3.1.4.-</ecNumber>
    </recommendedName>
</protein>
<proteinExistence type="inferred from homology"/>
<gene>
    <name evidence="4" type="ORF">GCM10007425_23280</name>
</gene>
<dbReference type="EMBL" id="BMJT01000007">
    <property type="protein sequence ID" value="GGG27990.1"/>
    <property type="molecule type" value="Genomic_DNA"/>
</dbReference>
<dbReference type="EC" id="3.1.4.-" evidence="2"/>